<comment type="caution">
    <text evidence="2">The sequence shown here is derived from an EMBL/GenBank/DDBJ whole genome shotgun (WGS) entry which is preliminary data.</text>
</comment>
<feature type="region of interest" description="Disordered" evidence="1">
    <location>
        <begin position="139"/>
        <end position="170"/>
    </location>
</feature>
<dbReference type="AlphaFoldDB" id="A0AAV9XVM0"/>
<proteinExistence type="predicted"/>
<evidence type="ECO:0008006" key="4">
    <source>
        <dbReference type="Google" id="ProtNLM"/>
    </source>
</evidence>
<keyword evidence="3" id="KW-1185">Reference proteome</keyword>
<dbReference type="EMBL" id="JAWDEY010000036">
    <property type="protein sequence ID" value="KAK6587937.1"/>
    <property type="molecule type" value="Genomic_DNA"/>
</dbReference>
<dbReference type="Gene3D" id="2.30.29.30">
    <property type="entry name" value="Pleckstrin-homology domain (PH domain)/Phosphotyrosine-binding domain (PTB)"/>
    <property type="match status" value="1"/>
</dbReference>
<reference evidence="2 3" key="1">
    <citation type="submission" date="2023-10" db="EMBL/GenBank/DDBJ databases">
        <title>Comparative genomics analysis reveals potential genetic determinants of host preference in Cryptosporidium xiaoi.</title>
        <authorList>
            <person name="Xiao L."/>
            <person name="Li J."/>
        </authorList>
    </citation>
    <scope>NUCLEOTIDE SEQUENCE [LARGE SCALE GENOMIC DNA]</scope>
    <source>
        <strain evidence="2 3">52996</strain>
    </source>
</reference>
<evidence type="ECO:0000256" key="1">
    <source>
        <dbReference type="SAM" id="MobiDB-lite"/>
    </source>
</evidence>
<accession>A0AAV9XVM0</accession>
<sequence>MTGELVTRLQKVRAQMDDHAVHYVGGGATSRADARNSVFKLKWRFAAMPDRNKIKIALDMHGQVLGEQDPSDDEAWGNWNQNRIKECKMVGKLEQTKDIGGVLVSEFENVTKTEKELEAKGLINTPYLNEKAEDQLLPSKRLMDSNNLEEEEASSSSSSDEEYSQKKDKKDLQRFNTLQREFMLQNLTEWYREVVKQYKEGIKLIKVSKSGKKFIRIVKLTDSGFFEISSVASNSDRKVHLTDIKEIALGTDAPEFNECKKIDKKNPPIPGLSCVLHLPDKKTLCLMFNDEEARNSFVFMIRVLKRKFENSRVN</sequence>
<name>A0AAV9XVM0_9CRYT</name>
<protein>
    <recommendedName>
        <fullName evidence="4">PH domain-containing protein</fullName>
    </recommendedName>
</protein>
<organism evidence="2 3">
    <name type="scientific">Cryptosporidium xiaoi</name>
    <dbReference type="NCBI Taxonomy" id="659607"/>
    <lineage>
        <taxon>Eukaryota</taxon>
        <taxon>Sar</taxon>
        <taxon>Alveolata</taxon>
        <taxon>Apicomplexa</taxon>
        <taxon>Conoidasida</taxon>
        <taxon>Coccidia</taxon>
        <taxon>Eucoccidiorida</taxon>
        <taxon>Eimeriorina</taxon>
        <taxon>Cryptosporidiidae</taxon>
        <taxon>Cryptosporidium</taxon>
    </lineage>
</organism>
<gene>
    <name evidence="2" type="ORF">RS030_81195</name>
</gene>
<evidence type="ECO:0000313" key="3">
    <source>
        <dbReference type="Proteomes" id="UP001311799"/>
    </source>
</evidence>
<evidence type="ECO:0000313" key="2">
    <source>
        <dbReference type="EMBL" id="KAK6587937.1"/>
    </source>
</evidence>
<dbReference type="InterPro" id="IPR011993">
    <property type="entry name" value="PH-like_dom_sf"/>
</dbReference>
<dbReference type="Proteomes" id="UP001311799">
    <property type="component" value="Unassembled WGS sequence"/>
</dbReference>